<dbReference type="AlphaFoldDB" id="A0A139KXA0"/>
<dbReference type="RefSeq" id="WP_009039437.1">
    <property type="nucleotide sequence ID" value="NZ_JAHYLU010000011.1"/>
</dbReference>
<reference evidence="2 3" key="1">
    <citation type="submission" date="2018-08" db="EMBL/GenBank/DDBJ databases">
        <title>A genome reference for cultivated species of the human gut microbiota.</title>
        <authorList>
            <person name="Zou Y."/>
            <person name="Xue W."/>
            <person name="Luo G."/>
        </authorList>
    </citation>
    <scope>NUCLEOTIDE SEQUENCE [LARGE SCALE GENOMIC DNA]</scope>
    <source>
        <strain evidence="2 3">AF04-46</strain>
    </source>
</reference>
<evidence type="ECO:0000313" key="2">
    <source>
        <dbReference type="EMBL" id="RGX10376.1"/>
    </source>
</evidence>
<dbReference type="PANTHER" id="PTHR34047:SF8">
    <property type="entry name" value="PROTEIN YKFC"/>
    <property type="match status" value="1"/>
</dbReference>
<gene>
    <name evidence="2" type="ORF">DWV35_09730</name>
</gene>
<accession>A0A139KXA0</accession>
<organism evidence="2 3">
    <name type="scientific">Bacteroides ovatus</name>
    <dbReference type="NCBI Taxonomy" id="28116"/>
    <lineage>
        <taxon>Bacteria</taxon>
        <taxon>Pseudomonadati</taxon>
        <taxon>Bacteroidota</taxon>
        <taxon>Bacteroidia</taxon>
        <taxon>Bacteroidales</taxon>
        <taxon>Bacteroidaceae</taxon>
        <taxon>Bacteroides</taxon>
    </lineage>
</organism>
<dbReference type="InterPro" id="IPR051083">
    <property type="entry name" value="GrpII_Intron_Splice-Mob/Def"/>
</dbReference>
<keyword evidence="2" id="KW-0808">Transferase</keyword>
<keyword evidence="2" id="KW-0548">Nucleotidyltransferase</keyword>
<comment type="similarity">
    <text evidence="1">Belongs to the bacterial reverse transcriptase family.</text>
</comment>
<dbReference type="PANTHER" id="PTHR34047">
    <property type="entry name" value="NUCLEAR INTRON MATURASE 1, MITOCHONDRIAL-RELATED"/>
    <property type="match status" value="1"/>
</dbReference>
<dbReference type="Proteomes" id="UP000286031">
    <property type="component" value="Unassembled WGS sequence"/>
</dbReference>
<dbReference type="GO" id="GO:0003964">
    <property type="term" value="F:RNA-directed DNA polymerase activity"/>
    <property type="evidence" value="ECO:0007669"/>
    <property type="project" value="UniProtKB-KW"/>
</dbReference>
<dbReference type="InterPro" id="IPR043502">
    <property type="entry name" value="DNA/RNA_pol_sf"/>
</dbReference>
<name>A0A139KXA0_BACOV</name>
<protein>
    <submittedName>
        <fullName evidence="2">Reverse transcriptase</fullName>
    </submittedName>
</protein>
<evidence type="ECO:0000256" key="1">
    <source>
        <dbReference type="ARBA" id="ARBA00034120"/>
    </source>
</evidence>
<dbReference type="CDD" id="cd01646">
    <property type="entry name" value="RT_Bac_retron_I"/>
    <property type="match status" value="1"/>
</dbReference>
<comment type="caution">
    <text evidence="2">The sequence shown here is derived from an EMBL/GenBank/DDBJ whole genome shotgun (WGS) entry which is preliminary data.</text>
</comment>
<dbReference type="EMBL" id="QSBI01000010">
    <property type="protein sequence ID" value="RGX10376.1"/>
    <property type="molecule type" value="Genomic_DNA"/>
</dbReference>
<sequence length="473" mass="55139">MSEQLELFIGHPPGDEPGKTKIADATASSSWNVNFNNGNVNTNNRQNANRVRPLAATGNIIYDILLSSIFEASEDCARQKRTSTDCVEFYNDYQSALVRLWYSIIYGEYVPDFSKVFIRTYPVYREVFAAAFIDRVVHHWIALRIEPILEERFREQGNVSKNCRKGEGCLSAVHYLNNMIVEVSENYTADAYIFKDDLFSFFMSISKSLVWEMLNIFVRDNYKGDDIECLLYLLAVTIFHCPQNKCIRRSPVSMWDKLPSNKSLFHNDPDRGVAIGNLPSQLIANFLASVFDYYVMVMLGFRHYVRFVDDFCIVVKSPEEILSKVHLLDGFLKEQLLLRLHPRKLYLQHYKKGVLFVGAFILPGRIYVSNRVVGNTYNAVRKFNKIAENGFAEAYVEKFVSTMNSYYGLMKHFATYNIRRRIAAMLLPEWWEYVYIEGHFEKFVLKNKYNHRKQLIKHIKKHGSKKYLTAWDC</sequence>
<dbReference type="STRING" id="28116.Bovatus_00435"/>
<dbReference type="SUPFAM" id="SSF56672">
    <property type="entry name" value="DNA/RNA polymerases"/>
    <property type="match status" value="1"/>
</dbReference>
<keyword evidence="2" id="KW-0695">RNA-directed DNA polymerase</keyword>
<evidence type="ECO:0000313" key="3">
    <source>
        <dbReference type="Proteomes" id="UP000286031"/>
    </source>
</evidence>
<proteinExistence type="inferred from homology"/>